<accession>A0A6J4VG23</accession>
<sequence>WLTHPGRCGGSVLRSSPTSPHFAPIQDGSRPARSPVGSTN</sequence>
<gene>
    <name evidence="2" type="ORF">AVDCRST_MAG87-2775</name>
</gene>
<proteinExistence type="predicted"/>
<evidence type="ECO:0000313" key="2">
    <source>
        <dbReference type="EMBL" id="CAA9574802.1"/>
    </source>
</evidence>
<dbReference type="AlphaFoldDB" id="A0A6J4VG23"/>
<feature type="non-terminal residue" evidence="2">
    <location>
        <position position="1"/>
    </location>
</feature>
<reference evidence="2" key="1">
    <citation type="submission" date="2020-02" db="EMBL/GenBank/DDBJ databases">
        <authorList>
            <person name="Meier V. D."/>
        </authorList>
    </citation>
    <scope>NUCLEOTIDE SEQUENCE</scope>
    <source>
        <strain evidence="2">AVDCRST_MAG87</strain>
    </source>
</reference>
<feature type="non-terminal residue" evidence="2">
    <location>
        <position position="40"/>
    </location>
</feature>
<name>A0A6J4VG23_9BACT</name>
<dbReference type="EMBL" id="CADCWJ010000606">
    <property type="protein sequence ID" value="CAA9574802.1"/>
    <property type="molecule type" value="Genomic_DNA"/>
</dbReference>
<evidence type="ECO:0000256" key="1">
    <source>
        <dbReference type="SAM" id="MobiDB-lite"/>
    </source>
</evidence>
<protein>
    <submittedName>
        <fullName evidence="2">Uncharacterized protein</fullName>
    </submittedName>
</protein>
<organism evidence="2">
    <name type="scientific">uncultured Thermomicrobiales bacterium</name>
    <dbReference type="NCBI Taxonomy" id="1645740"/>
    <lineage>
        <taxon>Bacteria</taxon>
        <taxon>Pseudomonadati</taxon>
        <taxon>Thermomicrobiota</taxon>
        <taxon>Thermomicrobia</taxon>
        <taxon>Thermomicrobiales</taxon>
        <taxon>environmental samples</taxon>
    </lineage>
</organism>
<feature type="region of interest" description="Disordered" evidence="1">
    <location>
        <begin position="1"/>
        <end position="40"/>
    </location>
</feature>